<feature type="transmembrane region" description="Helical" evidence="1">
    <location>
        <begin position="80"/>
        <end position="99"/>
    </location>
</feature>
<evidence type="ECO:0000313" key="3">
    <source>
        <dbReference type="EMBL" id="SUO91323.1"/>
    </source>
</evidence>
<name>A0A380MHW3_9GAMM</name>
<proteinExistence type="predicted"/>
<keyword evidence="1" id="KW-1133">Transmembrane helix</keyword>
<keyword evidence="1" id="KW-0472">Membrane</keyword>
<organism evidence="3 4">
    <name type="scientific">Suttonella indologenes</name>
    <dbReference type="NCBI Taxonomy" id="13276"/>
    <lineage>
        <taxon>Bacteria</taxon>
        <taxon>Pseudomonadati</taxon>
        <taxon>Pseudomonadota</taxon>
        <taxon>Gammaproteobacteria</taxon>
        <taxon>Cardiobacteriales</taxon>
        <taxon>Cardiobacteriaceae</taxon>
        <taxon>Suttonella</taxon>
    </lineage>
</organism>
<dbReference type="OrthoDB" id="8479066at2"/>
<dbReference type="GO" id="GO:0016020">
    <property type="term" value="C:membrane"/>
    <property type="evidence" value="ECO:0007669"/>
    <property type="project" value="InterPro"/>
</dbReference>
<gene>
    <name evidence="3" type="primary">yhbE_2</name>
    <name evidence="3" type="ORF">NCTC10717_00102</name>
</gene>
<dbReference type="AlphaFoldDB" id="A0A380MHW3"/>
<dbReference type="Proteomes" id="UP000254575">
    <property type="component" value="Unassembled WGS sequence"/>
</dbReference>
<feature type="transmembrane region" description="Helical" evidence="1">
    <location>
        <begin position="111"/>
        <end position="133"/>
    </location>
</feature>
<dbReference type="Gene3D" id="1.10.3730.20">
    <property type="match status" value="1"/>
</dbReference>
<keyword evidence="1" id="KW-0812">Transmembrane</keyword>
<feature type="domain" description="EamA" evidence="2">
    <location>
        <begin position="3"/>
        <end position="64"/>
    </location>
</feature>
<dbReference type="SUPFAM" id="SSF103481">
    <property type="entry name" value="Multidrug resistance efflux transporter EmrE"/>
    <property type="match status" value="1"/>
</dbReference>
<dbReference type="InterPro" id="IPR000620">
    <property type="entry name" value="EamA_dom"/>
</dbReference>
<protein>
    <submittedName>
        <fullName evidence="3">Uncharacterized inner membrane transporter yhbE</fullName>
    </submittedName>
</protein>
<reference evidence="3 4" key="1">
    <citation type="submission" date="2018-06" db="EMBL/GenBank/DDBJ databases">
        <authorList>
            <consortium name="Pathogen Informatics"/>
            <person name="Doyle S."/>
        </authorList>
    </citation>
    <scope>NUCLEOTIDE SEQUENCE [LARGE SCALE GENOMIC DNA]</scope>
    <source>
        <strain evidence="3 4">NCTC10717</strain>
    </source>
</reference>
<dbReference type="Pfam" id="PF00892">
    <property type="entry name" value="EamA"/>
    <property type="match status" value="1"/>
</dbReference>
<evidence type="ECO:0000256" key="1">
    <source>
        <dbReference type="SAM" id="Phobius"/>
    </source>
</evidence>
<evidence type="ECO:0000259" key="2">
    <source>
        <dbReference type="Pfam" id="PF00892"/>
    </source>
</evidence>
<evidence type="ECO:0000313" key="4">
    <source>
        <dbReference type="Proteomes" id="UP000254575"/>
    </source>
</evidence>
<keyword evidence="4" id="KW-1185">Reference proteome</keyword>
<sequence>MGLFGNFFLFSTVLLYLNPSAAQVLAQLQPFLLMFAGIIVYKESINRRQIIASLLLFSGILLFFNRELPHLLSKDMRNQLIGILLSLIASAVWVVYSLVQKQLNRTMGNTQILALIYLGCALAGIAFIDWTAFSRLQTHHWVLLLFCCLNTPIAYGPLPKPSAFGKSAKYPPP</sequence>
<accession>A0A380MHW3</accession>
<feature type="transmembrane region" description="Helical" evidence="1">
    <location>
        <begin position="50"/>
        <end position="68"/>
    </location>
</feature>
<dbReference type="InterPro" id="IPR037185">
    <property type="entry name" value="EmrE-like"/>
</dbReference>
<dbReference type="EMBL" id="UHIA01000003">
    <property type="protein sequence ID" value="SUO91323.1"/>
    <property type="molecule type" value="Genomic_DNA"/>
</dbReference>